<comment type="caution">
    <text evidence="1">The sequence shown here is derived from an EMBL/GenBank/DDBJ whole genome shotgun (WGS) entry which is preliminary data.</text>
</comment>
<reference evidence="1" key="1">
    <citation type="journal article" date="2015" name="Nature">
        <title>Complex archaea that bridge the gap between prokaryotes and eukaryotes.</title>
        <authorList>
            <person name="Spang A."/>
            <person name="Saw J.H."/>
            <person name="Jorgensen S.L."/>
            <person name="Zaremba-Niedzwiedzka K."/>
            <person name="Martijn J."/>
            <person name="Lind A.E."/>
            <person name="van Eijk R."/>
            <person name="Schleper C."/>
            <person name="Guy L."/>
            <person name="Ettema T.J."/>
        </authorList>
    </citation>
    <scope>NUCLEOTIDE SEQUENCE</scope>
</reference>
<name>A0A0F9SIJ2_9ZZZZ</name>
<evidence type="ECO:0000313" key="1">
    <source>
        <dbReference type="EMBL" id="KKN66849.1"/>
    </source>
</evidence>
<accession>A0A0F9SIJ2</accession>
<dbReference type="EMBL" id="LAZR01000488">
    <property type="protein sequence ID" value="KKN66849.1"/>
    <property type="molecule type" value="Genomic_DNA"/>
</dbReference>
<organism evidence="1">
    <name type="scientific">marine sediment metagenome</name>
    <dbReference type="NCBI Taxonomy" id="412755"/>
    <lineage>
        <taxon>unclassified sequences</taxon>
        <taxon>metagenomes</taxon>
        <taxon>ecological metagenomes</taxon>
    </lineage>
</organism>
<gene>
    <name evidence="1" type="ORF">LCGC14_0467170</name>
</gene>
<sequence length="503" mass="55272">MITIPIDRGWMPDLIPFGMPPGALIKAENLLPLDEYYGKAQDKKAYSAAALAEEPQNAVEYKANSGVYYGAIGTTLKLYHLSSTTATDVSRAAGGAYSTGDNVWSFEQFGDWVIATNYGDVIQVKKDMTDTSKFVALGGTPPQGKYSLLHKGHYIVANLSTNPRKIQWAGLEDPESWTQSISTGADSQVFPDGKGDITGIDLVNGIIAVIHESSITTGQYTGAPYTFSFQHNRIKNIGCYVPGSLISIGHLLFFWGEDDIYQFDGQTVTPIGFGVRNNVIDSLNVAKLHKVTAKHDVANGIIWWSYPTGANTIPNKVLAYNYKFKRFTQLDIPMYCLMGLHTGAIDMDSSGYDWMEYNAADPTGTVMPYNMDNRAYQANTFIMSCLDSSDLKVATLNGNTLTGLIETGEAKSHDKATGDDDDYVLMVTRVRPRIQDYITDVGVRIGYRWEENDGVSYSSSRTVGSNGYADVRASGRYLRVEVTTGDHSGIKDIQVDAIKRGRR</sequence>
<proteinExistence type="predicted"/>
<dbReference type="AlphaFoldDB" id="A0A0F9SIJ2"/>
<protein>
    <submittedName>
        <fullName evidence="1">Uncharacterized protein</fullName>
    </submittedName>
</protein>